<gene>
    <name evidence="2" type="ORF">GCM10007368_10050</name>
</gene>
<reference evidence="3" key="1">
    <citation type="journal article" date="2019" name="Int. J. Syst. Evol. Microbiol.">
        <title>The Global Catalogue of Microorganisms (GCM) 10K type strain sequencing project: providing services to taxonomists for standard genome sequencing and annotation.</title>
        <authorList>
            <consortium name="The Broad Institute Genomics Platform"/>
            <consortium name="The Broad Institute Genome Sequencing Center for Infectious Disease"/>
            <person name="Wu L."/>
            <person name="Ma J."/>
        </authorList>
    </citation>
    <scope>NUCLEOTIDE SEQUENCE [LARGE SCALE GENOMIC DNA]</scope>
    <source>
        <strain evidence="3">CCM 8653</strain>
    </source>
</reference>
<comment type="caution">
    <text evidence="2">The sequence shown here is derived from an EMBL/GenBank/DDBJ whole genome shotgun (WGS) entry which is preliminary data.</text>
</comment>
<organism evidence="2 3">
    <name type="scientific">Isoptericola cucumis</name>
    <dbReference type="NCBI Taxonomy" id="1776856"/>
    <lineage>
        <taxon>Bacteria</taxon>
        <taxon>Bacillati</taxon>
        <taxon>Actinomycetota</taxon>
        <taxon>Actinomycetes</taxon>
        <taxon>Micrococcales</taxon>
        <taxon>Promicromonosporaceae</taxon>
        <taxon>Isoptericola</taxon>
    </lineage>
</organism>
<keyword evidence="3" id="KW-1185">Reference proteome</keyword>
<sequence>MSETTAHHPQAGASVGENPTAGLLEILDDLAALVENARSTPLSTNVKVDRDQALGLVDELRDALPTQVARADEVLAEAQESLEAAHRRSEEIVASARARAIELVQAEQVVVQAESRAAEIVAEAEQKAAALRNDADEYCDRRLADFGQDLEALGAQVQAGRDKLAERLDRAAPRVRWDAVQDPAWPQQEPQQAR</sequence>
<evidence type="ECO:0000313" key="3">
    <source>
        <dbReference type="Proteomes" id="UP000632535"/>
    </source>
</evidence>
<evidence type="ECO:0000313" key="2">
    <source>
        <dbReference type="EMBL" id="GGI06215.1"/>
    </source>
</evidence>
<dbReference type="EMBL" id="BMDG01000003">
    <property type="protein sequence ID" value="GGI06215.1"/>
    <property type="molecule type" value="Genomic_DNA"/>
</dbReference>
<proteinExistence type="predicted"/>
<protein>
    <submittedName>
        <fullName evidence="2">Uncharacterized protein</fullName>
    </submittedName>
</protein>
<feature type="coiled-coil region" evidence="1">
    <location>
        <begin position="68"/>
        <end position="141"/>
    </location>
</feature>
<dbReference type="Proteomes" id="UP000632535">
    <property type="component" value="Unassembled WGS sequence"/>
</dbReference>
<accession>A0ABQ2B680</accession>
<dbReference type="RefSeq" id="WP_188522576.1">
    <property type="nucleotide sequence ID" value="NZ_BMDG01000003.1"/>
</dbReference>
<evidence type="ECO:0000256" key="1">
    <source>
        <dbReference type="SAM" id="Coils"/>
    </source>
</evidence>
<name>A0ABQ2B680_9MICO</name>
<keyword evidence="1" id="KW-0175">Coiled coil</keyword>